<evidence type="ECO:0000313" key="1">
    <source>
        <dbReference type="EMBL" id="KAJ0198400.1"/>
    </source>
</evidence>
<organism evidence="1 2">
    <name type="scientific">Lactuca sativa</name>
    <name type="common">Garden lettuce</name>
    <dbReference type="NCBI Taxonomy" id="4236"/>
    <lineage>
        <taxon>Eukaryota</taxon>
        <taxon>Viridiplantae</taxon>
        <taxon>Streptophyta</taxon>
        <taxon>Embryophyta</taxon>
        <taxon>Tracheophyta</taxon>
        <taxon>Spermatophyta</taxon>
        <taxon>Magnoliopsida</taxon>
        <taxon>eudicotyledons</taxon>
        <taxon>Gunneridae</taxon>
        <taxon>Pentapetalae</taxon>
        <taxon>asterids</taxon>
        <taxon>campanulids</taxon>
        <taxon>Asterales</taxon>
        <taxon>Asteraceae</taxon>
        <taxon>Cichorioideae</taxon>
        <taxon>Cichorieae</taxon>
        <taxon>Lactucinae</taxon>
        <taxon>Lactuca</taxon>
    </lineage>
</organism>
<dbReference type="EMBL" id="NBSK02000007">
    <property type="protein sequence ID" value="KAJ0198400.1"/>
    <property type="molecule type" value="Genomic_DNA"/>
</dbReference>
<dbReference type="PANTHER" id="PTHR31973">
    <property type="entry name" value="POLYPROTEIN, PUTATIVE-RELATED"/>
    <property type="match status" value="1"/>
</dbReference>
<name>A0A9R1X2P4_LACSA</name>
<dbReference type="Proteomes" id="UP000235145">
    <property type="component" value="Unassembled WGS sequence"/>
</dbReference>
<protein>
    <submittedName>
        <fullName evidence="1">Uncharacterized protein</fullName>
    </submittedName>
</protein>
<comment type="caution">
    <text evidence="1">The sequence shown here is derived from an EMBL/GenBank/DDBJ whole genome shotgun (WGS) entry which is preliminary data.</text>
</comment>
<proteinExistence type="predicted"/>
<evidence type="ECO:0000313" key="2">
    <source>
        <dbReference type="Proteomes" id="UP000235145"/>
    </source>
</evidence>
<reference evidence="1 2" key="1">
    <citation type="journal article" date="2017" name="Nat. Commun.">
        <title>Genome assembly with in vitro proximity ligation data and whole-genome triplication in lettuce.</title>
        <authorList>
            <person name="Reyes-Chin-Wo S."/>
            <person name="Wang Z."/>
            <person name="Yang X."/>
            <person name="Kozik A."/>
            <person name="Arikit S."/>
            <person name="Song C."/>
            <person name="Xia L."/>
            <person name="Froenicke L."/>
            <person name="Lavelle D.O."/>
            <person name="Truco M.J."/>
            <person name="Xia R."/>
            <person name="Zhu S."/>
            <person name="Xu C."/>
            <person name="Xu H."/>
            <person name="Xu X."/>
            <person name="Cox K."/>
            <person name="Korf I."/>
            <person name="Meyers B.C."/>
            <person name="Michelmore R.W."/>
        </authorList>
    </citation>
    <scope>NUCLEOTIDE SEQUENCE [LARGE SCALE GENOMIC DNA]</scope>
    <source>
        <strain evidence="2">cv. Salinas</strain>
        <tissue evidence="1">Seedlings</tissue>
    </source>
</reference>
<gene>
    <name evidence="1" type="ORF">LSAT_V11C700361400</name>
</gene>
<accession>A0A9R1X2P4</accession>
<keyword evidence="2" id="KW-1185">Reference proteome</keyword>
<dbReference type="PANTHER" id="PTHR31973:SF190">
    <property type="entry name" value="MULE TRANSPOSASE DOMAIN-CONTAINING PROTEIN"/>
    <property type="match status" value="1"/>
</dbReference>
<dbReference type="AlphaFoldDB" id="A0A9R1X2P4"/>
<sequence length="255" mass="29234">MGKIRACTAKYISMEILDVAEFNPTVPIRSIQDQLHKRLQVGLSIQKSANGKRNNYKEDYLLELQATNVDTTIKLEVVNEPNSARETKQFKRVYVCLGALKKGFKARLRYIIRLDGAFMKGPFLGQGLLIDIVQFDKDTFEWLKRTPLTIGSEANFQVTFCTLGFSLLVLNVFDLFDMVFNSKLIPGSDKPIICCLEFIRKYLVKRIYNVMKVMSKAPGPLTPTTSKLLIKRNREVSAQYRARWNLTTKYEVYGP</sequence>